<gene>
    <name evidence="9" type="ORF">BGZ65_005384</name>
</gene>
<dbReference type="InterPro" id="IPR014710">
    <property type="entry name" value="RmlC-like_jellyroll"/>
</dbReference>
<feature type="compositionally biased region" description="Basic and acidic residues" evidence="7">
    <location>
        <begin position="330"/>
        <end position="340"/>
    </location>
</feature>
<protein>
    <recommendedName>
        <fullName evidence="6">CENP-C homolog</fullName>
    </recommendedName>
</protein>
<evidence type="ECO:0000256" key="3">
    <source>
        <dbReference type="ARBA" id="ARBA00023125"/>
    </source>
</evidence>
<comment type="function">
    <text evidence="5">Component of the kinetochore, a multiprotein complex that assembles on centromeric DNA and attaches chromosomes to spindle microtubules, mediating chromosome segregation and sister chromatid segregation during meiosis and mitosis. Component of the inner kinetochore constitutive centromere-associated network (CCAN), which serves as a structural platform for outer kinetochore assembly.</text>
</comment>
<dbReference type="GO" id="GO:0019237">
    <property type="term" value="F:centromeric DNA binding"/>
    <property type="evidence" value="ECO:0007669"/>
    <property type="project" value="InterPro"/>
</dbReference>
<comment type="similarity">
    <text evidence="2">Belongs to the CENP-C/MIF2 family.</text>
</comment>
<dbReference type="EMBL" id="JAAAHW010009435">
    <property type="protein sequence ID" value="KAF9941049.1"/>
    <property type="molecule type" value="Genomic_DNA"/>
</dbReference>
<sequence length="340" mass="38171">MIEVPIDSKPEDQAAGYEEGAARRSKRIRYKPLAFWKNERLIFNDKGPTGTPKAVLRVVTPHVPVEVLLAQSGEARQMQQGVVIDHATGETITRPIMEPKGYVKFRDAPGGQYQFHRGLEDDSFSSGIIRIPGHSQKPNQNAFLSSVIFYVVEGHVRVTIYKNSRKFGPGDRFMVPRGNQYMVENFSQKECALFFVQNKSAVQAGATYKDFAAYAEAMTSSGLVSASSSASVPVPRSTAESATRKTLQTVHNSTLEKVRRSSRLTKTNPPSQPTSGKGPKVDPEDGFDDLFDLRDDESEMEQQPRRKIRRKEAKKEERPPKSQARTRQRQTSDRSGRRRV</sequence>
<dbReference type="InterPro" id="IPR028386">
    <property type="entry name" value="CENP-C/Mif2/cnp3"/>
</dbReference>
<keyword evidence="3" id="KW-0238">DNA-binding</keyword>
<dbReference type="SUPFAM" id="SSF51182">
    <property type="entry name" value="RmlC-like cupins"/>
    <property type="match status" value="1"/>
</dbReference>
<dbReference type="GO" id="GO:0005634">
    <property type="term" value="C:nucleus"/>
    <property type="evidence" value="ECO:0007669"/>
    <property type="project" value="UniProtKB-SubCell"/>
</dbReference>
<dbReference type="Proteomes" id="UP000749646">
    <property type="component" value="Unassembled WGS sequence"/>
</dbReference>
<dbReference type="GO" id="GO:0051315">
    <property type="term" value="P:attachment of mitotic spindle microtubules to kinetochore"/>
    <property type="evidence" value="ECO:0007669"/>
    <property type="project" value="TreeGrafter"/>
</dbReference>
<dbReference type="InterPro" id="IPR025974">
    <property type="entry name" value="Mif2/CENP-C_cupin"/>
</dbReference>
<dbReference type="PANTHER" id="PTHR16684">
    <property type="entry name" value="CENTROMERE PROTEIN C"/>
    <property type="match status" value="1"/>
</dbReference>
<comment type="caution">
    <text evidence="9">The sequence shown here is derived from an EMBL/GenBank/DDBJ whole genome shotgun (WGS) entry which is preliminary data.</text>
</comment>
<dbReference type="GO" id="GO:0051382">
    <property type="term" value="P:kinetochore assembly"/>
    <property type="evidence" value="ECO:0007669"/>
    <property type="project" value="InterPro"/>
</dbReference>
<name>A0A9P6IN59_9FUNG</name>
<dbReference type="PANTHER" id="PTHR16684:SF11">
    <property type="entry name" value="CENTROMERE PROTEIN C"/>
    <property type="match status" value="1"/>
</dbReference>
<feature type="compositionally biased region" description="Acidic residues" evidence="7">
    <location>
        <begin position="284"/>
        <end position="300"/>
    </location>
</feature>
<feature type="compositionally biased region" description="Polar residues" evidence="7">
    <location>
        <begin position="238"/>
        <end position="253"/>
    </location>
</feature>
<feature type="compositionally biased region" description="Polar residues" evidence="7">
    <location>
        <begin position="264"/>
        <end position="275"/>
    </location>
</feature>
<dbReference type="GO" id="GO:0000776">
    <property type="term" value="C:kinetochore"/>
    <property type="evidence" value="ECO:0007669"/>
    <property type="project" value="InterPro"/>
</dbReference>
<comment type="subcellular location">
    <subcellularLocation>
        <location evidence="1">Nucleus</location>
    </subcellularLocation>
</comment>
<dbReference type="Gene3D" id="2.60.120.10">
    <property type="entry name" value="Jelly Rolls"/>
    <property type="match status" value="1"/>
</dbReference>
<dbReference type="OrthoDB" id="1939643at2759"/>
<accession>A0A9P6IN59</accession>
<feature type="region of interest" description="Disordered" evidence="7">
    <location>
        <begin position="225"/>
        <end position="340"/>
    </location>
</feature>
<evidence type="ECO:0000313" key="10">
    <source>
        <dbReference type="Proteomes" id="UP000749646"/>
    </source>
</evidence>
<evidence type="ECO:0000256" key="7">
    <source>
        <dbReference type="SAM" id="MobiDB-lite"/>
    </source>
</evidence>
<dbReference type="GO" id="GO:0051455">
    <property type="term" value="P:spindle attachment to meiosis I kinetochore"/>
    <property type="evidence" value="ECO:0007669"/>
    <property type="project" value="TreeGrafter"/>
</dbReference>
<evidence type="ECO:0000256" key="1">
    <source>
        <dbReference type="ARBA" id="ARBA00004123"/>
    </source>
</evidence>
<organism evidence="9 10">
    <name type="scientific">Modicella reniformis</name>
    <dbReference type="NCBI Taxonomy" id="1440133"/>
    <lineage>
        <taxon>Eukaryota</taxon>
        <taxon>Fungi</taxon>
        <taxon>Fungi incertae sedis</taxon>
        <taxon>Mucoromycota</taxon>
        <taxon>Mortierellomycotina</taxon>
        <taxon>Mortierellomycetes</taxon>
        <taxon>Mortierellales</taxon>
        <taxon>Mortierellaceae</taxon>
        <taxon>Modicella</taxon>
    </lineage>
</organism>
<proteinExistence type="inferred from homology"/>
<dbReference type="InterPro" id="IPR011051">
    <property type="entry name" value="RmlC_Cupin_sf"/>
</dbReference>
<evidence type="ECO:0000313" key="9">
    <source>
        <dbReference type="EMBL" id="KAF9941049.1"/>
    </source>
</evidence>
<reference evidence="9" key="1">
    <citation type="journal article" date="2020" name="Fungal Divers.">
        <title>Resolving the Mortierellaceae phylogeny through synthesis of multi-gene phylogenetics and phylogenomics.</title>
        <authorList>
            <person name="Vandepol N."/>
            <person name="Liber J."/>
            <person name="Desiro A."/>
            <person name="Na H."/>
            <person name="Kennedy M."/>
            <person name="Barry K."/>
            <person name="Grigoriev I.V."/>
            <person name="Miller A.N."/>
            <person name="O'Donnell K."/>
            <person name="Stajich J.E."/>
            <person name="Bonito G."/>
        </authorList>
    </citation>
    <scope>NUCLEOTIDE SEQUENCE</scope>
    <source>
        <strain evidence="9">MES-2147</strain>
    </source>
</reference>
<evidence type="ECO:0000256" key="6">
    <source>
        <dbReference type="ARBA" id="ARBA00075033"/>
    </source>
</evidence>
<evidence type="ECO:0000259" key="8">
    <source>
        <dbReference type="Pfam" id="PF11699"/>
    </source>
</evidence>
<evidence type="ECO:0000256" key="4">
    <source>
        <dbReference type="ARBA" id="ARBA00023242"/>
    </source>
</evidence>
<feature type="region of interest" description="Disordered" evidence="7">
    <location>
        <begin position="1"/>
        <end position="21"/>
    </location>
</feature>
<evidence type="ECO:0000256" key="2">
    <source>
        <dbReference type="ARBA" id="ARBA00010291"/>
    </source>
</evidence>
<dbReference type="FunFam" id="2.60.120.10:FF:000033">
    <property type="entry name" value="Centromere protein C 1"/>
    <property type="match status" value="1"/>
</dbReference>
<keyword evidence="10" id="KW-1185">Reference proteome</keyword>
<feature type="domain" description="Mif2/CENP-C cupin" evidence="8">
    <location>
        <begin position="114"/>
        <end position="197"/>
    </location>
</feature>
<dbReference type="Pfam" id="PF11699">
    <property type="entry name" value="CENP-C_C"/>
    <property type="match status" value="1"/>
</dbReference>
<dbReference type="AlphaFoldDB" id="A0A9P6IN59"/>
<feature type="compositionally biased region" description="Low complexity" evidence="7">
    <location>
        <begin position="225"/>
        <end position="237"/>
    </location>
</feature>
<evidence type="ECO:0000256" key="5">
    <source>
        <dbReference type="ARBA" id="ARBA00057947"/>
    </source>
</evidence>
<keyword evidence="4" id="KW-0539">Nucleus</keyword>
<feature type="compositionally biased region" description="Basic and acidic residues" evidence="7">
    <location>
        <begin position="1"/>
        <end position="12"/>
    </location>
</feature>